<evidence type="ECO:0000256" key="1">
    <source>
        <dbReference type="ARBA" id="ARBA00022741"/>
    </source>
</evidence>
<dbReference type="Pfam" id="PF19263">
    <property type="entry name" value="DUF5906"/>
    <property type="match status" value="1"/>
</dbReference>
<dbReference type="InterPro" id="IPR014015">
    <property type="entry name" value="Helicase_SF3_DNA-vir"/>
</dbReference>
<keyword evidence="4" id="KW-0347">Helicase</keyword>
<dbReference type="GO" id="GO:0005524">
    <property type="term" value="F:ATP binding"/>
    <property type="evidence" value="ECO:0007669"/>
    <property type="project" value="UniProtKB-KW"/>
</dbReference>
<dbReference type="InterPro" id="IPR045455">
    <property type="entry name" value="NrS-1_pol-like_helicase"/>
</dbReference>
<dbReference type="Gene3D" id="3.40.50.300">
    <property type="entry name" value="P-loop containing nucleotide triphosphate hydrolases"/>
    <property type="match status" value="1"/>
</dbReference>
<organism evidence="4 5">
    <name type="scientific">Bacteroides caccae</name>
    <dbReference type="NCBI Taxonomy" id="47678"/>
    <lineage>
        <taxon>Bacteria</taxon>
        <taxon>Pseudomonadati</taxon>
        <taxon>Bacteroidota</taxon>
        <taxon>Bacteroidia</taxon>
        <taxon>Bacteroidales</taxon>
        <taxon>Bacteroidaceae</taxon>
        <taxon>Bacteroides</taxon>
    </lineage>
</organism>
<evidence type="ECO:0000313" key="5">
    <source>
        <dbReference type="Proteomes" id="UP000475905"/>
    </source>
</evidence>
<dbReference type="InterPro" id="IPR027417">
    <property type="entry name" value="P-loop_NTPase"/>
</dbReference>
<dbReference type="Proteomes" id="UP000475905">
    <property type="component" value="Unassembled WGS sequence"/>
</dbReference>
<dbReference type="PROSITE" id="PS51206">
    <property type="entry name" value="SF3_HELICASE_1"/>
    <property type="match status" value="1"/>
</dbReference>
<accession>A0A6L3KWM4</accession>
<keyword evidence="2" id="KW-0067">ATP-binding</keyword>
<keyword evidence="1" id="KW-0547">Nucleotide-binding</keyword>
<proteinExistence type="predicted"/>
<protein>
    <submittedName>
        <fullName evidence="4">Helicase</fullName>
    </submittedName>
</protein>
<feature type="domain" description="SF3 helicase" evidence="3">
    <location>
        <begin position="108"/>
        <end position="267"/>
    </location>
</feature>
<name>A0A6L3KWM4_9BACE</name>
<keyword evidence="4" id="KW-0378">Hydrolase</keyword>
<sequence>MYNPKRNNMEELYIRVGTTIYKVVQQPLADGTTVIRRIQWSFGTIRQDYGKDNIPPIIKYNGFCTVPSHTNYQKEIAGFYNLYEPIDHVPEEGDFPDIEKLLHHIFEEQYELGLDYMQLLYTQPTQKLPILLLVSEERNTGKTTFLNFLKSIFQDNATFNTNEDFRSQFNADWAGKLLIVVDEVLLSRREDSERLKNLSTAQTYKVEAKGKDRQEVNFFAKFVLCSNNELYPVIIDPGENRYWVRKIRPLESDDTNFLLKLKEQIPAFLYHLQHRPLSTIKEGRMWFNPALIRTEALDRIIQCNRNHTELDMVELIRDIMETQHVDKFSFIPQDLIPLLTMNGVKVEQWQIRKVVKDVWRLVPAHNALTYLTYQCDYSKPGRVSSINRVGRFYTVTKDFIDSLGM</sequence>
<comment type="caution">
    <text evidence="4">The sequence shown here is derived from an EMBL/GenBank/DDBJ whole genome shotgun (WGS) entry which is preliminary data.</text>
</comment>
<evidence type="ECO:0000256" key="2">
    <source>
        <dbReference type="ARBA" id="ARBA00022840"/>
    </source>
</evidence>
<dbReference type="AlphaFoldDB" id="A0A6L3KWM4"/>
<evidence type="ECO:0000259" key="3">
    <source>
        <dbReference type="PROSITE" id="PS51206"/>
    </source>
</evidence>
<evidence type="ECO:0000313" key="4">
    <source>
        <dbReference type="EMBL" id="KAA5465504.1"/>
    </source>
</evidence>
<reference evidence="4 5" key="1">
    <citation type="journal article" date="2019" name="Nat. Med.">
        <title>A library of human gut bacterial isolates paired with longitudinal multiomics data enables mechanistic microbiome research.</title>
        <authorList>
            <person name="Poyet M."/>
            <person name="Groussin M."/>
            <person name="Gibbons S.M."/>
            <person name="Avila-Pacheco J."/>
            <person name="Jiang X."/>
            <person name="Kearney S.M."/>
            <person name="Perrotta A.R."/>
            <person name="Berdy B."/>
            <person name="Zhao S."/>
            <person name="Lieberman T.D."/>
            <person name="Swanson P.K."/>
            <person name="Smith M."/>
            <person name="Roesemann S."/>
            <person name="Alexander J.E."/>
            <person name="Rich S.A."/>
            <person name="Livny J."/>
            <person name="Vlamakis H."/>
            <person name="Clish C."/>
            <person name="Bullock K."/>
            <person name="Deik A."/>
            <person name="Scott J."/>
            <person name="Pierce K.A."/>
            <person name="Xavier R.J."/>
            <person name="Alm E.J."/>
        </authorList>
    </citation>
    <scope>NUCLEOTIDE SEQUENCE [LARGE SCALE GENOMIC DNA]</scope>
    <source>
        <strain evidence="4 5">BIOML-A31</strain>
    </source>
</reference>
<gene>
    <name evidence="4" type="ORF">F2Y36_04165</name>
</gene>
<dbReference type="EMBL" id="VVYP01000003">
    <property type="protein sequence ID" value="KAA5465504.1"/>
    <property type="molecule type" value="Genomic_DNA"/>
</dbReference>
<dbReference type="GO" id="GO:0004386">
    <property type="term" value="F:helicase activity"/>
    <property type="evidence" value="ECO:0007669"/>
    <property type="project" value="UniProtKB-KW"/>
</dbReference>
<dbReference type="SUPFAM" id="SSF52540">
    <property type="entry name" value="P-loop containing nucleoside triphosphate hydrolases"/>
    <property type="match status" value="1"/>
</dbReference>